<comment type="similarity">
    <text evidence="1">Belongs to the WD repeat PWP2 family.</text>
</comment>
<dbReference type="SMART" id="SM00320">
    <property type="entry name" value="WD40"/>
    <property type="match status" value="11"/>
</dbReference>
<accession>A0A1B6FJT0</accession>
<feature type="repeat" description="WD" evidence="4">
    <location>
        <begin position="379"/>
        <end position="420"/>
    </location>
</feature>
<feature type="repeat" description="WD" evidence="4">
    <location>
        <begin position="421"/>
        <end position="462"/>
    </location>
</feature>
<dbReference type="EMBL" id="GECZ01019319">
    <property type="protein sequence ID" value="JAS50450.1"/>
    <property type="molecule type" value="Transcribed_RNA"/>
</dbReference>
<keyword evidence="3" id="KW-0677">Repeat</keyword>
<evidence type="ECO:0000256" key="4">
    <source>
        <dbReference type="PROSITE-ProRule" id="PRU00221"/>
    </source>
</evidence>
<dbReference type="SUPFAM" id="SSF50978">
    <property type="entry name" value="WD40 repeat-like"/>
    <property type="match status" value="2"/>
</dbReference>
<dbReference type="Pfam" id="PF04003">
    <property type="entry name" value="Utp12"/>
    <property type="match status" value="1"/>
</dbReference>
<dbReference type="SUPFAM" id="SSF50969">
    <property type="entry name" value="YVTN repeat-like/Quinoprotein amine dehydrogenase"/>
    <property type="match status" value="1"/>
</dbReference>
<evidence type="ECO:0000313" key="7">
    <source>
        <dbReference type="EMBL" id="JAS50450.1"/>
    </source>
</evidence>
<dbReference type="GO" id="GO:0000462">
    <property type="term" value="P:maturation of SSU-rRNA from tricistronic rRNA transcript (SSU-rRNA, 5.8S rRNA, LSU-rRNA)"/>
    <property type="evidence" value="ECO:0007669"/>
    <property type="project" value="TreeGrafter"/>
</dbReference>
<dbReference type="InterPro" id="IPR015943">
    <property type="entry name" value="WD40/YVTN_repeat-like_dom_sf"/>
</dbReference>
<evidence type="ECO:0000256" key="5">
    <source>
        <dbReference type="SAM" id="MobiDB-lite"/>
    </source>
</evidence>
<feature type="region of interest" description="Disordered" evidence="5">
    <location>
        <begin position="229"/>
        <end position="277"/>
    </location>
</feature>
<dbReference type="PANTHER" id="PTHR19858">
    <property type="entry name" value="WD40 REPEAT PROTEIN"/>
    <property type="match status" value="1"/>
</dbReference>
<gene>
    <name evidence="7" type="ORF">g.20810</name>
</gene>
<feature type="domain" description="Small-subunit processome Utp12" evidence="6">
    <location>
        <begin position="783"/>
        <end position="881"/>
    </location>
</feature>
<dbReference type="GO" id="GO:0034388">
    <property type="term" value="C:Pwp2p-containing subcomplex of 90S preribosome"/>
    <property type="evidence" value="ECO:0007669"/>
    <property type="project" value="TreeGrafter"/>
</dbReference>
<dbReference type="GO" id="GO:0032040">
    <property type="term" value="C:small-subunit processome"/>
    <property type="evidence" value="ECO:0007669"/>
    <property type="project" value="TreeGrafter"/>
</dbReference>
<protein>
    <recommendedName>
        <fullName evidence="6">Small-subunit processome Utp12 domain-containing protein</fullName>
    </recommendedName>
</protein>
<proteinExistence type="inferred from homology"/>
<dbReference type="InterPro" id="IPR011044">
    <property type="entry name" value="Quino_amine_DH_bsu"/>
</dbReference>
<dbReference type="Gene3D" id="2.130.10.10">
    <property type="entry name" value="YVTN repeat-like/Quinoprotein amine dehydrogenase"/>
    <property type="match status" value="3"/>
</dbReference>
<dbReference type="AlphaFoldDB" id="A0A1B6FJT0"/>
<dbReference type="InterPro" id="IPR007148">
    <property type="entry name" value="SSU_processome_Utp12"/>
</dbReference>
<feature type="compositionally biased region" description="Basic and acidic residues" evidence="5">
    <location>
        <begin position="251"/>
        <end position="277"/>
    </location>
</feature>
<keyword evidence="2 4" id="KW-0853">WD repeat</keyword>
<dbReference type="PROSITE" id="PS00678">
    <property type="entry name" value="WD_REPEATS_1"/>
    <property type="match status" value="1"/>
</dbReference>
<evidence type="ECO:0000256" key="2">
    <source>
        <dbReference type="ARBA" id="ARBA00022574"/>
    </source>
</evidence>
<dbReference type="InterPro" id="IPR001680">
    <property type="entry name" value="WD40_rpt"/>
</dbReference>
<dbReference type="Pfam" id="PF00400">
    <property type="entry name" value="WD40"/>
    <property type="match status" value="8"/>
</dbReference>
<sequence>MKFSFKFSNLLGSVYKKGNLLFTPDGNSVVSPVGNKITIHDLKNNKSSTLPVESSYNFTCLDLSPNGYNLIAINEQGDAHLISLLSRSVVHQYKFNHAVTCVKFSSDGSRFAVCKQNNVFIFKAPGQFGGKFNQFVMERVYHNAFDDTTCVDWASDSRVLAVGCKDTSTRLYCLDRMANFRPITLGSQNDVIVAVFFESNSLDVTTVARNGRVCVWECSLELGDLIPEENMEPADKRRRPQQSDNCDDDVDLSRGEERTDALTSDQPDKEVEGKEEPTKISYKLLARHYLCDQVSGPRITLTAAAYHKESHILVTGFSNGTFLLHELPEVNLIHSLSISEHPITSLALNNTGDWVAVGSSAQGQLLVWEWQSESYVMKQQGHSQAMTCLAYSPDSQFIVTGGEDGKVKLWNMQSGFCFVTFHEHTSSVTAVTFANNRKFLVSASLDGTVRAFDMTRYRNFRTLTSPRPVQFCSLALDYVGEFVAAGGQDVFDIYLWSMKLGRLVEVLSGHEGPVVSLVFNPSAASTALASVSWDKTLRLWNAVESGSHYESILLNSDATCVAYKPDGKQVAVATLDGRISMFDVQTADQVGSIEGRNDLGSGRSDTDLITPKKTLAGKAFTSICYSADGLYILAGGQSKNVCIYNATEALLVKKMEITQNHSFDAMEDIIDRRKMTEWGNASLIEQREELEGGNVALRLPGVRKGDMAARALKPEVRVYSVRFSPTGQAWAAVTTEGLLVYSLDPGLVFDPFHLDLETTPASILAQLQKQEYAAALLMSLRLNEQKLIQQVVESTPPASIELCVTSLLPIFAEKLALFLATALETTRHVQFYAEWLRTVVAKHNSQPTTTLLLIHKNLSAKYNQLSRICDFNKYTHQFLKRLGPLRAKQKHMNSEEPEF</sequence>
<name>A0A1B6FJT0_9HEMI</name>
<dbReference type="InterPro" id="IPR019775">
    <property type="entry name" value="WD40_repeat_CS"/>
</dbReference>
<dbReference type="PROSITE" id="PS50082">
    <property type="entry name" value="WD_REPEATS_2"/>
    <property type="match status" value="3"/>
</dbReference>
<dbReference type="InterPro" id="IPR036322">
    <property type="entry name" value="WD40_repeat_dom_sf"/>
</dbReference>
<organism evidence="7">
    <name type="scientific">Cuerna arida</name>
    <dbReference type="NCBI Taxonomy" id="1464854"/>
    <lineage>
        <taxon>Eukaryota</taxon>
        <taxon>Metazoa</taxon>
        <taxon>Ecdysozoa</taxon>
        <taxon>Arthropoda</taxon>
        <taxon>Hexapoda</taxon>
        <taxon>Insecta</taxon>
        <taxon>Pterygota</taxon>
        <taxon>Neoptera</taxon>
        <taxon>Paraneoptera</taxon>
        <taxon>Hemiptera</taxon>
        <taxon>Auchenorrhyncha</taxon>
        <taxon>Membracoidea</taxon>
        <taxon>Cicadellidae</taxon>
        <taxon>Cicadellinae</taxon>
        <taxon>Proconiini</taxon>
        <taxon>Cuerna</taxon>
    </lineage>
</organism>
<reference evidence="7" key="1">
    <citation type="submission" date="2015-11" db="EMBL/GenBank/DDBJ databases">
        <title>De novo transcriptome assembly of four potential Pierce s Disease insect vectors from Arizona vineyards.</title>
        <authorList>
            <person name="Tassone E.E."/>
        </authorList>
    </citation>
    <scope>NUCLEOTIDE SEQUENCE</scope>
</reference>
<evidence type="ECO:0000256" key="1">
    <source>
        <dbReference type="ARBA" id="ARBA00010226"/>
    </source>
</evidence>
<evidence type="ECO:0000259" key="6">
    <source>
        <dbReference type="Pfam" id="PF04003"/>
    </source>
</evidence>
<dbReference type="PROSITE" id="PS50294">
    <property type="entry name" value="WD_REPEATS_REGION"/>
    <property type="match status" value="3"/>
</dbReference>
<evidence type="ECO:0000256" key="3">
    <source>
        <dbReference type="ARBA" id="ARBA00022737"/>
    </source>
</evidence>
<dbReference type="CDD" id="cd00200">
    <property type="entry name" value="WD40"/>
    <property type="match status" value="1"/>
</dbReference>
<dbReference type="GO" id="GO:0000028">
    <property type="term" value="P:ribosomal small subunit assembly"/>
    <property type="evidence" value="ECO:0007669"/>
    <property type="project" value="TreeGrafter"/>
</dbReference>
<feature type="non-terminal residue" evidence="7">
    <location>
        <position position="899"/>
    </location>
</feature>
<dbReference type="PANTHER" id="PTHR19858:SF0">
    <property type="entry name" value="PERIODIC TRYPTOPHAN PROTEIN 2 HOMOLOG"/>
    <property type="match status" value="1"/>
</dbReference>
<feature type="repeat" description="WD" evidence="4">
    <location>
        <begin position="507"/>
        <end position="541"/>
    </location>
</feature>
<dbReference type="InterPro" id="IPR027145">
    <property type="entry name" value="PWP2"/>
</dbReference>